<gene>
    <name evidence="1" type="ORF">ACFQEV_09215</name>
</gene>
<evidence type="ECO:0008006" key="3">
    <source>
        <dbReference type="Google" id="ProtNLM"/>
    </source>
</evidence>
<accession>A0ABD5TZK3</accession>
<comment type="caution">
    <text evidence="1">The sequence shown here is derived from an EMBL/GenBank/DDBJ whole genome shotgun (WGS) entry which is preliminary data.</text>
</comment>
<dbReference type="Proteomes" id="UP001596408">
    <property type="component" value="Unassembled WGS sequence"/>
</dbReference>
<keyword evidence="2" id="KW-1185">Reference proteome</keyword>
<dbReference type="RefSeq" id="WP_379695125.1">
    <property type="nucleotide sequence ID" value="NZ_JBHSXH010000011.1"/>
</dbReference>
<reference evidence="1 2" key="1">
    <citation type="journal article" date="2019" name="Int. J. Syst. Evol. Microbiol.">
        <title>The Global Catalogue of Microorganisms (GCM) 10K type strain sequencing project: providing services to taxonomists for standard genome sequencing and annotation.</title>
        <authorList>
            <consortium name="The Broad Institute Genomics Platform"/>
            <consortium name="The Broad Institute Genome Sequencing Center for Infectious Disease"/>
            <person name="Wu L."/>
            <person name="Ma J."/>
        </authorList>
    </citation>
    <scope>NUCLEOTIDE SEQUENCE [LARGE SCALE GENOMIC DNA]</scope>
    <source>
        <strain evidence="1 2">YIM 94188</strain>
    </source>
</reference>
<proteinExistence type="predicted"/>
<evidence type="ECO:0000313" key="2">
    <source>
        <dbReference type="Proteomes" id="UP001596408"/>
    </source>
</evidence>
<protein>
    <recommendedName>
        <fullName evidence="3">DUF1292 domain-containing protein</fullName>
    </recommendedName>
</protein>
<name>A0ABD5TZK3_9EURY</name>
<organism evidence="1 2">
    <name type="scientific">Halopelagius fulvigenes</name>
    <dbReference type="NCBI Taxonomy" id="1198324"/>
    <lineage>
        <taxon>Archaea</taxon>
        <taxon>Methanobacteriati</taxon>
        <taxon>Methanobacteriota</taxon>
        <taxon>Stenosarchaea group</taxon>
        <taxon>Halobacteria</taxon>
        <taxon>Halobacteriales</taxon>
        <taxon>Haloferacaceae</taxon>
    </lineage>
</organism>
<dbReference type="AlphaFoldDB" id="A0ABD5TZK3"/>
<evidence type="ECO:0000313" key="1">
    <source>
        <dbReference type="EMBL" id="MFC6825171.1"/>
    </source>
</evidence>
<sequence length="124" mass="13957">MSNQAHIRIEDESVFLAVEDRRLDVGSLSDVYDLVGGESYTIEYDKRAASVPWVETDDDRTFTFEVREAMDGLPFGGGYAERVADASMEPTESGVPERTEVFADVLMQIWDSKGNPEELAEYHE</sequence>
<dbReference type="EMBL" id="JBHSXH010000011">
    <property type="protein sequence ID" value="MFC6825171.1"/>
    <property type="molecule type" value="Genomic_DNA"/>
</dbReference>